<dbReference type="AlphaFoldDB" id="A0A1M7YYK4"/>
<sequence length="183" mass="19621">MLRPGGKGCAQANAYGVYANIAYFKDWIAAKTSGVSYPQRFNTLSSDQNIQVETPLTNYGTESFDVTNFELPEGVTVASNTCTSTLNQGDSCAVTMNIDRKAAGFLSYQAGQDLTYKIITDHAEASELQVKVHFNNIYQEDATESAGSTTGSGSTSSSSGSGGASFGLLIFSLFGLIIRRRYR</sequence>
<evidence type="ECO:0000256" key="1">
    <source>
        <dbReference type="SAM" id="MobiDB-lite"/>
    </source>
</evidence>
<dbReference type="InterPro" id="IPR013783">
    <property type="entry name" value="Ig-like_fold"/>
</dbReference>
<feature type="transmembrane region" description="Helical" evidence="2">
    <location>
        <begin position="160"/>
        <end position="178"/>
    </location>
</feature>
<proteinExistence type="predicted"/>
<dbReference type="SUPFAM" id="SSF50494">
    <property type="entry name" value="Trypsin-like serine proteases"/>
    <property type="match status" value="1"/>
</dbReference>
<reference evidence="4" key="1">
    <citation type="submission" date="2016-12" db="EMBL/GenBank/DDBJ databases">
        <authorList>
            <person name="Rodrigo-Torres L."/>
            <person name="Arahal R.D."/>
            <person name="Lucena T."/>
        </authorList>
    </citation>
    <scope>NUCLEOTIDE SEQUENCE [LARGE SCALE GENOMIC DNA]</scope>
</reference>
<feature type="compositionally biased region" description="Low complexity" evidence="1">
    <location>
        <begin position="145"/>
        <end position="159"/>
    </location>
</feature>
<keyword evidence="2" id="KW-0812">Transmembrane</keyword>
<name>A0A1M7YYK4_9VIBR</name>
<evidence type="ECO:0000313" key="3">
    <source>
        <dbReference type="EMBL" id="SHO57675.1"/>
    </source>
</evidence>
<dbReference type="EMBL" id="FRFG01000046">
    <property type="protein sequence ID" value="SHO57675.1"/>
    <property type="molecule type" value="Genomic_DNA"/>
</dbReference>
<evidence type="ECO:0000313" key="4">
    <source>
        <dbReference type="Proteomes" id="UP000184600"/>
    </source>
</evidence>
<feature type="region of interest" description="Disordered" evidence="1">
    <location>
        <begin position="143"/>
        <end position="162"/>
    </location>
</feature>
<dbReference type="STRING" id="1117707.VQ7734_03445"/>
<organism evidence="3 4">
    <name type="scientific">Vibrio quintilis</name>
    <dbReference type="NCBI Taxonomy" id="1117707"/>
    <lineage>
        <taxon>Bacteria</taxon>
        <taxon>Pseudomonadati</taxon>
        <taxon>Pseudomonadota</taxon>
        <taxon>Gammaproteobacteria</taxon>
        <taxon>Vibrionales</taxon>
        <taxon>Vibrionaceae</taxon>
        <taxon>Vibrio</taxon>
    </lineage>
</organism>
<dbReference type="InterPro" id="IPR009003">
    <property type="entry name" value="Peptidase_S1_PA"/>
</dbReference>
<keyword evidence="2" id="KW-0472">Membrane</keyword>
<evidence type="ECO:0000256" key="2">
    <source>
        <dbReference type="SAM" id="Phobius"/>
    </source>
</evidence>
<protein>
    <submittedName>
        <fullName evidence="3">Uncharacterized protein</fullName>
    </submittedName>
</protein>
<accession>A0A1M7YYK4</accession>
<dbReference type="Proteomes" id="UP000184600">
    <property type="component" value="Unassembled WGS sequence"/>
</dbReference>
<gene>
    <name evidence="3" type="ORF">VQ7734_03445</name>
</gene>
<dbReference type="Gene3D" id="2.60.40.10">
    <property type="entry name" value="Immunoglobulins"/>
    <property type="match status" value="1"/>
</dbReference>
<keyword evidence="4" id="KW-1185">Reference proteome</keyword>
<keyword evidence="2" id="KW-1133">Transmembrane helix</keyword>